<evidence type="ECO:0000313" key="1">
    <source>
        <dbReference type="EMBL" id="KAI3729841.1"/>
    </source>
</evidence>
<organism evidence="1 2">
    <name type="scientific">Arctium lappa</name>
    <name type="common">Greater burdock</name>
    <name type="synonym">Lappa major</name>
    <dbReference type="NCBI Taxonomy" id="4217"/>
    <lineage>
        <taxon>Eukaryota</taxon>
        <taxon>Viridiplantae</taxon>
        <taxon>Streptophyta</taxon>
        <taxon>Embryophyta</taxon>
        <taxon>Tracheophyta</taxon>
        <taxon>Spermatophyta</taxon>
        <taxon>Magnoliopsida</taxon>
        <taxon>eudicotyledons</taxon>
        <taxon>Gunneridae</taxon>
        <taxon>Pentapetalae</taxon>
        <taxon>asterids</taxon>
        <taxon>campanulids</taxon>
        <taxon>Asterales</taxon>
        <taxon>Asteraceae</taxon>
        <taxon>Carduoideae</taxon>
        <taxon>Cardueae</taxon>
        <taxon>Arctiinae</taxon>
        <taxon>Arctium</taxon>
    </lineage>
</organism>
<keyword evidence="2" id="KW-1185">Reference proteome</keyword>
<dbReference type="Proteomes" id="UP001055879">
    <property type="component" value="Linkage Group LG05"/>
</dbReference>
<protein>
    <submittedName>
        <fullName evidence="1">Uncharacterized protein</fullName>
    </submittedName>
</protein>
<reference evidence="1 2" key="2">
    <citation type="journal article" date="2022" name="Mol. Ecol. Resour.">
        <title>The genomes of chicory, endive, great burdock and yacon provide insights into Asteraceae paleo-polyploidization history and plant inulin production.</title>
        <authorList>
            <person name="Fan W."/>
            <person name="Wang S."/>
            <person name="Wang H."/>
            <person name="Wang A."/>
            <person name="Jiang F."/>
            <person name="Liu H."/>
            <person name="Zhao H."/>
            <person name="Xu D."/>
            <person name="Zhang Y."/>
        </authorList>
    </citation>
    <scope>NUCLEOTIDE SEQUENCE [LARGE SCALE GENOMIC DNA]</scope>
    <source>
        <strain evidence="2">cv. Niubang</strain>
    </source>
</reference>
<sequence length="69" mass="7421">MNRNCKGKAPLTNDAVGYGLVFGLLSGYEIGLDNGSGKHTDECDANDINPFPLDAIEVVDEGFDSMENR</sequence>
<gene>
    <name evidence="1" type="ORF">L6452_18512</name>
</gene>
<reference evidence="2" key="1">
    <citation type="journal article" date="2022" name="Mol. Ecol. Resour.">
        <title>The genomes of chicory, endive, great burdock and yacon provide insights into Asteraceae palaeo-polyploidization history and plant inulin production.</title>
        <authorList>
            <person name="Fan W."/>
            <person name="Wang S."/>
            <person name="Wang H."/>
            <person name="Wang A."/>
            <person name="Jiang F."/>
            <person name="Liu H."/>
            <person name="Zhao H."/>
            <person name="Xu D."/>
            <person name="Zhang Y."/>
        </authorList>
    </citation>
    <scope>NUCLEOTIDE SEQUENCE [LARGE SCALE GENOMIC DNA]</scope>
    <source>
        <strain evidence="2">cv. Niubang</strain>
    </source>
</reference>
<accession>A0ACB9C6A2</accession>
<dbReference type="EMBL" id="CM042051">
    <property type="protein sequence ID" value="KAI3729841.1"/>
    <property type="molecule type" value="Genomic_DNA"/>
</dbReference>
<name>A0ACB9C6A2_ARCLA</name>
<evidence type="ECO:0000313" key="2">
    <source>
        <dbReference type="Proteomes" id="UP001055879"/>
    </source>
</evidence>
<comment type="caution">
    <text evidence="1">The sequence shown here is derived from an EMBL/GenBank/DDBJ whole genome shotgun (WGS) entry which is preliminary data.</text>
</comment>
<proteinExistence type="predicted"/>